<gene>
    <name evidence="12" type="ordered locus">CSE_09550</name>
</gene>
<keyword evidence="5 10" id="KW-0479">Metal-binding</keyword>
<dbReference type="RefSeq" id="WP_014453483.1">
    <property type="nucleotide sequence ID" value="NC_017096.1"/>
</dbReference>
<evidence type="ECO:0000256" key="1">
    <source>
        <dbReference type="ARBA" id="ARBA00011955"/>
    </source>
</evidence>
<dbReference type="PANTHER" id="PTHR30040">
    <property type="entry name" value="THIAMINE BIOSYNTHESIS LIPOPROTEIN APBE"/>
    <property type="match status" value="1"/>
</dbReference>
<evidence type="ECO:0000256" key="11">
    <source>
        <dbReference type="PIRSR" id="PIRSR006268-2"/>
    </source>
</evidence>
<evidence type="ECO:0000256" key="8">
    <source>
        <dbReference type="ARBA" id="ARBA00031306"/>
    </source>
</evidence>
<dbReference type="KEGG" id="cex:CSE_09550"/>
<feature type="binding site" evidence="11">
    <location>
        <position position="280"/>
    </location>
    <ligand>
        <name>Mg(2+)</name>
        <dbReference type="ChEBI" id="CHEBI:18420"/>
    </ligand>
</feature>
<dbReference type="Pfam" id="PF02424">
    <property type="entry name" value="ApbE"/>
    <property type="match status" value="1"/>
</dbReference>
<comment type="cofactor">
    <cofactor evidence="11">
        <name>Mg(2+)</name>
        <dbReference type="ChEBI" id="CHEBI:18420"/>
    </cofactor>
    <cofactor evidence="11">
        <name>Mn(2+)</name>
        <dbReference type="ChEBI" id="CHEBI:29035"/>
    </cofactor>
    <text evidence="11">Magnesium. Can also use manganese.</text>
</comment>
<dbReference type="EC" id="2.7.1.180" evidence="1 10"/>
<dbReference type="SUPFAM" id="SSF143631">
    <property type="entry name" value="ApbE-like"/>
    <property type="match status" value="1"/>
</dbReference>
<dbReference type="EMBL" id="AP012051">
    <property type="protein sequence ID" value="BAL81081.1"/>
    <property type="molecule type" value="Genomic_DNA"/>
</dbReference>
<dbReference type="AlphaFoldDB" id="A0A7U6JEU6"/>
<sequence length="330" mass="36664">MSKKIVVTISIFVLLILLLIYFANLSYSVEIYSMNTVIDIKVWGINRFKIVNEIESEINRLNLLFDDFNPNSEVSKINSNAGVKPVDVSPETVDIIKKAKDMYFKTDGSFNIMIAPVLNLWGFKTGEFRVPSDSEIESALKLTNNINDIEIIHNSVFLKRSGEEIDLGGIAKGYTLDKVYEILKRNNINKAIVNMGGNVLVYSKNPDDVFKIGIKHPRSNGIIAVVQVKSGTFIATSGDYERFFEYNGVRYCHIIDPKTGKPAQRVVSTTAITNVGYIGDVLSTAMFVEGKEGTFSLANKFNIASVVVDDSLKIFYTDNLKGLITLETGG</sequence>
<evidence type="ECO:0000313" key="13">
    <source>
        <dbReference type="Proteomes" id="UP000004793"/>
    </source>
</evidence>
<evidence type="ECO:0000256" key="7">
    <source>
        <dbReference type="ARBA" id="ARBA00022842"/>
    </source>
</evidence>
<keyword evidence="6 10" id="KW-0274">FAD</keyword>
<dbReference type="Proteomes" id="UP000004793">
    <property type="component" value="Chromosome"/>
</dbReference>
<feature type="binding site" evidence="11">
    <location>
        <position position="169"/>
    </location>
    <ligand>
        <name>Mg(2+)</name>
        <dbReference type="ChEBI" id="CHEBI:18420"/>
    </ligand>
</feature>
<name>A0A7U6JEU6_CALEA</name>
<keyword evidence="4 10" id="KW-0808">Transferase</keyword>
<keyword evidence="7 10" id="KW-0460">Magnesium</keyword>
<dbReference type="GO" id="GO:0016740">
    <property type="term" value="F:transferase activity"/>
    <property type="evidence" value="ECO:0007669"/>
    <property type="project" value="UniProtKB-UniRule"/>
</dbReference>
<evidence type="ECO:0000256" key="9">
    <source>
        <dbReference type="ARBA" id="ARBA00048540"/>
    </source>
</evidence>
<evidence type="ECO:0000313" key="12">
    <source>
        <dbReference type="EMBL" id="BAL81081.1"/>
    </source>
</evidence>
<reference evidence="12 13" key="1">
    <citation type="submission" date="2011-01" db="EMBL/GenBank/DDBJ databases">
        <title>Whole genome sequence of Caldisericum exile AZM16c01.</title>
        <authorList>
            <person name="Narita-Yamada S."/>
            <person name="Kawakoshi A."/>
            <person name="Nakamura S."/>
            <person name="Sasagawa M."/>
            <person name="Fukada J."/>
            <person name="Sekine M."/>
            <person name="Kato Y."/>
            <person name="Fukai R."/>
            <person name="Sasaki K."/>
            <person name="Hanamaki A."/>
            <person name="Narita H."/>
            <person name="Konno Y."/>
            <person name="Mori K."/>
            <person name="Yamazaki S."/>
            <person name="Suzuki K."/>
            <person name="Fujita N."/>
        </authorList>
    </citation>
    <scope>NUCLEOTIDE SEQUENCE [LARGE SCALE GENOMIC DNA]</scope>
    <source>
        <strain evidence="13">DSM 21853 / NBRC 104410 / AZM16c01</strain>
    </source>
</reference>
<evidence type="ECO:0000256" key="10">
    <source>
        <dbReference type="PIRNR" id="PIRNR006268"/>
    </source>
</evidence>
<dbReference type="InterPro" id="IPR024932">
    <property type="entry name" value="ApbE"/>
</dbReference>
<feature type="binding site" evidence="11">
    <location>
        <position position="284"/>
    </location>
    <ligand>
        <name>Mg(2+)</name>
        <dbReference type="ChEBI" id="CHEBI:18420"/>
    </ligand>
</feature>
<dbReference type="InterPro" id="IPR003374">
    <property type="entry name" value="ApbE-like_sf"/>
</dbReference>
<evidence type="ECO:0000256" key="6">
    <source>
        <dbReference type="ARBA" id="ARBA00022827"/>
    </source>
</evidence>
<proteinExistence type="inferred from homology"/>
<dbReference type="GO" id="GO:0046872">
    <property type="term" value="F:metal ion binding"/>
    <property type="evidence" value="ECO:0007669"/>
    <property type="project" value="UniProtKB-UniRule"/>
</dbReference>
<keyword evidence="13" id="KW-1185">Reference proteome</keyword>
<keyword evidence="3 10" id="KW-0285">Flavoprotein</keyword>
<protein>
    <recommendedName>
        <fullName evidence="2 10">FAD:protein FMN transferase</fullName>
        <ecNumber evidence="1 10">2.7.1.180</ecNumber>
    </recommendedName>
    <alternativeName>
        <fullName evidence="8 10">Flavin transferase</fullName>
    </alternativeName>
</protein>
<dbReference type="PIRSF" id="PIRSF006268">
    <property type="entry name" value="ApbE"/>
    <property type="match status" value="1"/>
</dbReference>
<evidence type="ECO:0000256" key="4">
    <source>
        <dbReference type="ARBA" id="ARBA00022679"/>
    </source>
</evidence>
<evidence type="ECO:0000256" key="2">
    <source>
        <dbReference type="ARBA" id="ARBA00016337"/>
    </source>
</evidence>
<organism evidence="12 13">
    <name type="scientific">Caldisericum exile (strain DSM 21853 / NBRC 104410 / AZM16c01)</name>
    <dbReference type="NCBI Taxonomy" id="511051"/>
    <lineage>
        <taxon>Bacteria</taxon>
        <taxon>Pseudomonadati</taxon>
        <taxon>Caldisericota/Cryosericota group</taxon>
        <taxon>Caldisericota</taxon>
        <taxon>Caldisericia</taxon>
        <taxon>Caldisericales</taxon>
        <taxon>Caldisericaceae</taxon>
        <taxon>Caldisericum</taxon>
    </lineage>
</organism>
<comment type="catalytic activity">
    <reaction evidence="9 10">
        <text>L-threonyl-[protein] + FAD = FMN-L-threonyl-[protein] + AMP + H(+)</text>
        <dbReference type="Rhea" id="RHEA:36847"/>
        <dbReference type="Rhea" id="RHEA-COMP:11060"/>
        <dbReference type="Rhea" id="RHEA-COMP:11061"/>
        <dbReference type="ChEBI" id="CHEBI:15378"/>
        <dbReference type="ChEBI" id="CHEBI:30013"/>
        <dbReference type="ChEBI" id="CHEBI:57692"/>
        <dbReference type="ChEBI" id="CHEBI:74257"/>
        <dbReference type="ChEBI" id="CHEBI:456215"/>
        <dbReference type="EC" id="2.7.1.180"/>
    </reaction>
</comment>
<comment type="similarity">
    <text evidence="10">Belongs to the ApbE family.</text>
</comment>
<accession>A0A7U6JEU6</accession>
<evidence type="ECO:0000256" key="3">
    <source>
        <dbReference type="ARBA" id="ARBA00022630"/>
    </source>
</evidence>
<dbReference type="Gene3D" id="3.10.520.10">
    <property type="entry name" value="ApbE-like domains"/>
    <property type="match status" value="1"/>
</dbReference>
<dbReference type="PANTHER" id="PTHR30040:SF2">
    <property type="entry name" value="FAD:PROTEIN FMN TRANSFERASE"/>
    <property type="match status" value="1"/>
</dbReference>
<evidence type="ECO:0000256" key="5">
    <source>
        <dbReference type="ARBA" id="ARBA00022723"/>
    </source>
</evidence>